<keyword evidence="9" id="KW-1185">Reference proteome</keyword>
<organism evidence="8 9">
    <name type="scientific">Cardiosporidium cionae</name>
    <dbReference type="NCBI Taxonomy" id="476202"/>
    <lineage>
        <taxon>Eukaryota</taxon>
        <taxon>Sar</taxon>
        <taxon>Alveolata</taxon>
        <taxon>Apicomplexa</taxon>
        <taxon>Aconoidasida</taxon>
        <taxon>Nephromycida</taxon>
        <taxon>Cardiosporidium</taxon>
    </lineage>
</organism>
<dbReference type="PANTHER" id="PTHR12968">
    <property type="entry name" value="B9 DOMAIN-CONTAINING"/>
    <property type="match status" value="1"/>
</dbReference>
<feature type="region of interest" description="Disordered" evidence="7">
    <location>
        <begin position="251"/>
        <end position="284"/>
    </location>
</feature>
<dbReference type="Pfam" id="PF07162">
    <property type="entry name" value="B9-C2"/>
    <property type="match status" value="1"/>
</dbReference>
<evidence type="ECO:0000313" key="8">
    <source>
        <dbReference type="EMBL" id="KAF8821362.1"/>
    </source>
</evidence>
<keyword evidence="4" id="KW-0206">Cytoskeleton</keyword>
<dbReference type="InterPro" id="IPR010796">
    <property type="entry name" value="C2_B9-type_dom"/>
</dbReference>
<evidence type="ECO:0000256" key="7">
    <source>
        <dbReference type="SAM" id="MobiDB-lite"/>
    </source>
</evidence>
<evidence type="ECO:0000256" key="1">
    <source>
        <dbReference type="ARBA" id="ARBA00004120"/>
    </source>
</evidence>
<dbReference type="EMBL" id="JADAQX010000189">
    <property type="protein sequence ID" value="KAF8821362.1"/>
    <property type="molecule type" value="Genomic_DNA"/>
</dbReference>
<proteinExistence type="predicted"/>
<comment type="subcellular location">
    <subcellularLocation>
        <location evidence="1">Cytoplasm</location>
        <location evidence="1">Cytoskeleton</location>
        <location evidence="1">Cilium basal body</location>
    </subcellularLocation>
</comment>
<name>A0ABQ7JBJ0_9APIC</name>
<reference evidence="8 9" key="1">
    <citation type="journal article" date="2020" name="bioRxiv">
        <title>Metabolic contributions of an alphaproteobacterial endosymbiont in the apicomplexan Cardiosporidium cionae.</title>
        <authorList>
            <person name="Hunter E.S."/>
            <person name="Paight C.J."/>
            <person name="Lane C.E."/>
        </authorList>
    </citation>
    <scope>NUCLEOTIDE SEQUENCE [LARGE SCALE GENOMIC DNA]</scope>
    <source>
        <strain evidence="8">ESH_2018</strain>
    </source>
</reference>
<protein>
    <recommendedName>
        <fullName evidence="6">B9 domain-containing protein 2</fullName>
    </recommendedName>
</protein>
<evidence type="ECO:0000256" key="6">
    <source>
        <dbReference type="ARBA" id="ARBA00039272"/>
    </source>
</evidence>
<evidence type="ECO:0000313" key="9">
    <source>
        <dbReference type="Proteomes" id="UP000823046"/>
    </source>
</evidence>
<dbReference type="PROSITE" id="PS51381">
    <property type="entry name" value="C2_B9"/>
    <property type="match status" value="1"/>
</dbReference>
<evidence type="ECO:0000256" key="5">
    <source>
        <dbReference type="ARBA" id="ARBA00023273"/>
    </source>
</evidence>
<keyword evidence="3" id="KW-0970">Cilium biogenesis/degradation</keyword>
<comment type="caution">
    <text evidence="8">The sequence shown here is derived from an EMBL/GenBank/DDBJ whole genome shotgun (WGS) entry which is preliminary data.</text>
</comment>
<gene>
    <name evidence="8" type="ORF">IE077_002109</name>
</gene>
<dbReference type="Proteomes" id="UP000823046">
    <property type="component" value="Unassembled WGS sequence"/>
</dbReference>
<keyword evidence="2" id="KW-0963">Cytoplasm</keyword>
<dbReference type="PANTHER" id="PTHR12968:SF2">
    <property type="entry name" value="B9 DOMAIN-CONTAINING PROTEIN 2"/>
    <property type="match status" value="1"/>
</dbReference>
<accession>A0ABQ7JBJ0</accession>
<evidence type="ECO:0000256" key="2">
    <source>
        <dbReference type="ARBA" id="ARBA00022490"/>
    </source>
</evidence>
<sequence>MRSCLSKNEFPRNDQIHELRSINSVHSTFFSRSPQNCLETEISVSPYFGKGMQQNDSLGKYAFHTRSAPIFQNNRKDFGNSYNQSNSPSSLLHFTSPSTISCFSETYNAKGRDDLRLTGDTSVTVQDDKFVDSTIELLRSISSPSSDYPLHQLPVDSRVTETASGDSHNRNSNAYIANFSSVTNFPQPIEREIETLSRGDLESKEGLQCAIGNLANNFPVNITEIAPAQVDTNSAPLASRGQNDYLMQKYHHSPRESNHRIPTASQKAKESQKPPYSPKISKTVPSTRIEDISRTAKFEIHFIGEIIGGQGFSTDDGLFCVFEIAVTDCWKPLSGTLLNRQQTQTSYADEAGIFVWNHPINLHLETYHFTHAPRCKFSVWKLDKFETISSVSYGAMYLPCVAGIHSLNCRTWTQSGDFHTTLAEIFLNRKAVVNEHTLAKSAQDEFQILRTESSGSITLNIDVILFSSME</sequence>
<keyword evidence="5" id="KW-0966">Cell projection</keyword>
<evidence type="ECO:0000256" key="3">
    <source>
        <dbReference type="ARBA" id="ARBA00022794"/>
    </source>
</evidence>
<evidence type="ECO:0000256" key="4">
    <source>
        <dbReference type="ARBA" id="ARBA00023212"/>
    </source>
</evidence>